<evidence type="ECO:0000259" key="1">
    <source>
        <dbReference type="Pfam" id="PF13490"/>
    </source>
</evidence>
<name>A0A143PFZ9_LUTPR</name>
<accession>A0A143PFZ9</accession>
<dbReference type="Proteomes" id="UP000076079">
    <property type="component" value="Chromosome"/>
</dbReference>
<dbReference type="InterPro" id="IPR027383">
    <property type="entry name" value="Znf_put"/>
</dbReference>
<dbReference type="STRING" id="1855912.LuPra_00162"/>
<protein>
    <submittedName>
        <fullName evidence="2">Putative transmembrane transcriptional regulator (Anti-sigma factor)</fullName>
    </submittedName>
</protein>
<organism evidence="2 3">
    <name type="scientific">Luteitalea pratensis</name>
    <dbReference type="NCBI Taxonomy" id="1855912"/>
    <lineage>
        <taxon>Bacteria</taxon>
        <taxon>Pseudomonadati</taxon>
        <taxon>Acidobacteriota</taxon>
        <taxon>Vicinamibacteria</taxon>
        <taxon>Vicinamibacterales</taxon>
        <taxon>Vicinamibacteraceae</taxon>
        <taxon>Luteitalea</taxon>
    </lineage>
</organism>
<keyword evidence="2" id="KW-0812">Transmembrane</keyword>
<reference evidence="3" key="2">
    <citation type="submission" date="2016-04" db="EMBL/GenBank/DDBJ databases">
        <title>First Complete Genome Sequence of a Subdivision 6 Acidobacterium.</title>
        <authorList>
            <person name="Huang S."/>
            <person name="Vieira S."/>
            <person name="Bunk B."/>
            <person name="Riedel T."/>
            <person name="Sproeer C."/>
            <person name="Overmann J."/>
        </authorList>
    </citation>
    <scope>NUCLEOTIDE SEQUENCE [LARGE SCALE GENOMIC DNA]</scope>
    <source>
        <strain evidence="3">DSM 100886 HEG_-6_39</strain>
    </source>
</reference>
<evidence type="ECO:0000313" key="3">
    <source>
        <dbReference type="Proteomes" id="UP000076079"/>
    </source>
</evidence>
<keyword evidence="2" id="KW-0472">Membrane</keyword>
<reference evidence="2 3" key="1">
    <citation type="journal article" date="2016" name="Genome Announc.">
        <title>First Complete Genome Sequence of a Subdivision 6 Acidobacterium Strain.</title>
        <authorList>
            <person name="Huang S."/>
            <person name="Vieira S."/>
            <person name="Bunk B."/>
            <person name="Riedel T."/>
            <person name="Sproer C."/>
            <person name="Overmann J."/>
        </authorList>
    </citation>
    <scope>NUCLEOTIDE SEQUENCE [LARGE SCALE GENOMIC DNA]</scope>
    <source>
        <strain evidence="3">DSM 100886 HEG_-6_39</strain>
    </source>
</reference>
<dbReference type="Gene3D" id="1.10.10.1320">
    <property type="entry name" value="Anti-sigma factor, zinc-finger domain"/>
    <property type="match status" value="1"/>
</dbReference>
<dbReference type="Pfam" id="PF13490">
    <property type="entry name" value="zf-HC2"/>
    <property type="match status" value="1"/>
</dbReference>
<dbReference type="InterPro" id="IPR041916">
    <property type="entry name" value="Anti_sigma_zinc_sf"/>
</dbReference>
<dbReference type="KEGG" id="abac:LuPra_00162"/>
<dbReference type="OrthoDB" id="9789529at2"/>
<keyword evidence="3" id="KW-1185">Reference proteome</keyword>
<dbReference type="AlphaFoldDB" id="A0A143PFZ9"/>
<feature type="domain" description="Putative zinc-finger" evidence="1">
    <location>
        <begin position="14"/>
        <end position="40"/>
    </location>
</feature>
<evidence type="ECO:0000313" key="2">
    <source>
        <dbReference type="EMBL" id="AMY06998.1"/>
    </source>
</evidence>
<gene>
    <name evidence="2" type="ORF">LuPra_00162</name>
</gene>
<proteinExistence type="predicted"/>
<dbReference type="EMBL" id="CP015136">
    <property type="protein sequence ID" value="AMY06998.1"/>
    <property type="molecule type" value="Genomic_DNA"/>
</dbReference>
<dbReference type="RefSeq" id="WP_110169009.1">
    <property type="nucleotide sequence ID" value="NZ_CP015136.1"/>
</dbReference>
<sequence>MTIPGCDRIGLVELTDYAAGELAAADAAAIEEHLFACADCGARAAEFDAVVRAIPPALRSADVGGFVTDDVLNRLAREGVRVRTFALSPGAIVPCAVWADDELMVLRLRGDFGSATEFTLSERAAGTELVRVSGQIVPSADGEVIYTLPAKSIRHLPVVNVEILLTAVDAGKEREVGSYTLVHGGSLHR</sequence>